<dbReference type="AlphaFoldDB" id="W9SB26"/>
<proteinExistence type="predicted"/>
<dbReference type="EMBL" id="KE346344">
    <property type="protein sequence ID" value="EXC33814.1"/>
    <property type="molecule type" value="Genomic_DNA"/>
</dbReference>
<name>W9SB26_9ROSA</name>
<reference evidence="3" key="1">
    <citation type="submission" date="2013-01" db="EMBL/GenBank/DDBJ databases">
        <title>Draft Genome Sequence of a Mulberry Tree, Morus notabilis C.K. Schneid.</title>
        <authorList>
            <person name="He N."/>
            <person name="Zhao S."/>
        </authorList>
    </citation>
    <scope>NUCLEOTIDE SEQUENCE</scope>
</reference>
<accession>W9SB26</accession>
<evidence type="ECO:0000256" key="1">
    <source>
        <dbReference type="SAM" id="Phobius"/>
    </source>
</evidence>
<feature type="transmembrane region" description="Helical" evidence="1">
    <location>
        <begin position="100"/>
        <end position="122"/>
    </location>
</feature>
<evidence type="ECO:0000313" key="2">
    <source>
        <dbReference type="EMBL" id="EXC33814.1"/>
    </source>
</evidence>
<keyword evidence="1" id="KW-1133">Transmembrane helix</keyword>
<keyword evidence="1" id="KW-0812">Transmembrane</keyword>
<sequence length="184" mass="20390">MEDTDQIRESREWTERGQGYVNSFRPVRFQPQLALPFILLSGGDNRSAKGGISYVSVGLSLTSDQSKELQSMEESKHSTSPRSSFVAPHREITLIIGSRYIYIILIKMGYPGVLALAIGFFVRAIFTEDTNSVGRTHVLPSSRPAFSGENCIDDYFGNQGEASSSRANPRKQYVDPGNMAEIAF</sequence>
<protein>
    <submittedName>
        <fullName evidence="2">Uncharacterized protein</fullName>
    </submittedName>
</protein>
<gene>
    <name evidence="2" type="ORF">L484_015552</name>
</gene>
<keyword evidence="1" id="KW-0472">Membrane</keyword>
<keyword evidence="3" id="KW-1185">Reference proteome</keyword>
<evidence type="ECO:0000313" key="3">
    <source>
        <dbReference type="Proteomes" id="UP000030645"/>
    </source>
</evidence>
<dbReference type="Proteomes" id="UP000030645">
    <property type="component" value="Unassembled WGS sequence"/>
</dbReference>
<organism evidence="2 3">
    <name type="scientific">Morus notabilis</name>
    <dbReference type="NCBI Taxonomy" id="981085"/>
    <lineage>
        <taxon>Eukaryota</taxon>
        <taxon>Viridiplantae</taxon>
        <taxon>Streptophyta</taxon>
        <taxon>Embryophyta</taxon>
        <taxon>Tracheophyta</taxon>
        <taxon>Spermatophyta</taxon>
        <taxon>Magnoliopsida</taxon>
        <taxon>eudicotyledons</taxon>
        <taxon>Gunneridae</taxon>
        <taxon>Pentapetalae</taxon>
        <taxon>rosids</taxon>
        <taxon>fabids</taxon>
        <taxon>Rosales</taxon>
        <taxon>Moraceae</taxon>
        <taxon>Moreae</taxon>
        <taxon>Morus</taxon>
    </lineage>
</organism>